<dbReference type="EMBL" id="LBWR01000001">
    <property type="protein sequence ID" value="KKR12623.1"/>
    <property type="molecule type" value="Genomic_DNA"/>
</dbReference>
<dbReference type="Proteomes" id="UP000034665">
    <property type="component" value="Unassembled WGS sequence"/>
</dbReference>
<accession>A0A0G0NB01</accession>
<name>A0A0G0NB01_9BACT</name>
<sequence>MEIFRIKGAGKISEEARCLSAPTLGVRVPSFCRFGSDPVIFSVRSFAFGVASEYSSVQRARLSDSILLTRIRRMYFFEKVQKARFPPELYPELDPRHC</sequence>
<evidence type="ECO:0000313" key="2">
    <source>
        <dbReference type="Proteomes" id="UP000034665"/>
    </source>
</evidence>
<protein>
    <submittedName>
        <fullName evidence="1">Uncharacterized protein</fullName>
    </submittedName>
</protein>
<comment type="caution">
    <text evidence="1">The sequence shown here is derived from an EMBL/GenBank/DDBJ whole genome shotgun (WGS) entry which is preliminary data.</text>
</comment>
<organism evidence="1 2">
    <name type="scientific">Candidatus Wolfebacteria bacterium GW2011_GWC2_39_22</name>
    <dbReference type="NCBI Taxonomy" id="1619013"/>
    <lineage>
        <taxon>Bacteria</taxon>
        <taxon>Candidatus Wolfeibacteriota</taxon>
    </lineage>
</organism>
<evidence type="ECO:0000313" key="1">
    <source>
        <dbReference type="EMBL" id="KKR12623.1"/>
    </source>
</evidence>
<gene>
    <name evidence="1" type="ORF">UT41_C0001G0167</name>
</gene>
<proteinExistence type="predicted"/>
<reference evidence="1 2" key="1">
    <citation type="journal article" date="2015" name="Nature">
        <title>rRNA introns, odd ribosomes, and small enigmatic genomes across a large radiation of phyla.</title>
        <authorList>
            <person name="Brown C.T."/>
            <person name="Hug L.A."/>
            <person name="Thomas B.C."/>
            <person name="Sharon I."/>
            <person name="Castelle C.J."/>
            <person name="Singh A."/>
            <person name="Wilkins M.J."/>
            <person name="Williams K.H."/>
            <person name="Banfield J.F."/>
        </authorList>
    </citation>
    <scope>NUCLEOTIDE SEQUENCE [LARGE SCALE GENOMIC DNA]</scope>
</reference>
<dbReference type="AlphaFoldDB" id="A0A0G0NB01"/>